<feature type="non-terminal residue" evidence="1">
    <location>
        <position position="1"/>
    </location>
</feature>
<proteinExistence type="predicted"/>
<dbReference type="EMBL" id="KK121160">
    <property type="protein sequence ID" value="KFM79857.1"/>
    <property type="molecule type" value="Genomic_DNA"/>
</dbReference>
<evidence type="ECO:0000313" key="1">
    <source>
        <dbReference type="EMBL" id="KFM79857.1"/>
    </source>
</evidence>
<organism evidence="1 2">
    <name type="scientific">Stegodyphus mimosarum</name>
    <name type="common">African social velvet spider</name>
    <dbReference type="NCBI Taxonomy" id="407821"/>
    <lineage>
        <taxon>Eukaryota</taxon>
        <taxon>Metazoa</taxon>
        <taxon>Ecdysozoa</taxon>
        <taxon>Arthropoda</taxon>
        <taxon>Chelicerata</taxon>
        <taxon>Arachnida</taxon>
        <taxon>Araneae</taxon>
        <taxon>Araneomorphae</taxon>
        <taxon>Entelegynae</taxon>
        <taxon>Eresoidea</taxon>
        <taxon>Eresidae</taxon>
        <taxon>Stegodyphus</taxon>
    </lineage>
</organism>
<evidence type="ECO:0000313" key="2">
    <source>
        <dbReference type="Proteomes" id="UP000054359"/>
    </source>
</evidence>
<protein>
    <submittedName>
        <fullName evidence="1">Uncharacterized protein</fullName>
    </submittedName>
</protein>
<keyword evidence="2" id="KW-1185">Reference proteome</keyword>
<gene>
    <name evidence="1" type="ORF">X975_26499</name>
</gene>
<reference evidence="1 2" key="1">
    <citation type="submission" date="2013-11" db="EMBL/GenBank/DDBJ databases">
        <title>Genome sequencing of Stegodyphus mimosarum.</title>
        <authorList>
            <person name="Bechsgaard J."/>
        </authorList>
    </citation>
    <scope>NUCLEOTIDE SEQUENCE [LARGE SCALE GENOMIC DNA]</scope>
</reference>
<accession>A0A087UR68</accession>
<sequence length="30" mass="3506">VFLDNVFISSMCSVRCTLMFYTESEPHFSD</sequence>
<feature type="non-terminal residue" evidence="1">
    <location>
        <position position="30"/>
    </location>
</feature>
<name>A0A087UR68_STEMI</name>
<dbReference type="Proteomes" id="UP000054359">
    <property type="component" value="Unassembled WGS sequence"/>
</dbReference>
<dbReference type="AlphaFoldDB" id="A0A087UR68"/>